<feature type="signal peptide" evidence="5">
    <location>
        <begin position="1"/>
        <end position="20"/>
    </location>
</feature>
<keyword evidence="2 4" id="KW-0378">Hydrolase</keyword>
<keyword evidence="8" id="KW-1185">Reference proteome</keyword>
<dbReference type="EMBL" id="BAAADD010000007">
    <property type="protein sequence ID" value="GAA0577381.1"/>
    <property type="molecule type" value="Genomic_DNA"/>
</dbReference>
<evidence type="ECO:0000256" key="5">
    <source>
        <dbReference type="SAM" id="SignalP"/>
    </source>
</evidence>
<dbReference type="Proteomes" id="UP001499951">
    <property type="component" value="Unassembled WGS sequence"/>
</dbReference>
<evidence type="ECO:0000256" key="4">
    <source>
        <dbReference type="RuleBase" id="RU361153"/>
    </source>
</evidence>
<dbReference type="PROSITE" id="PS00659">
    <property type="entry name" value="GLYCOSYL_HYDROL_F5"/>
    <property type="match status" value="1"/>
</dbReference>
<feature type="chain" id="PRO_5045940339" evidence="5">
    <location>
        <begin position="21"/>
        <end position="342"/>
    </location>
</feature>
<dbReference type="PANTHER" id="PTHR31297">
    <property type="entry name" value="GLUCAN ENDO-1,6-BETA-GLUCOSIDASE B"/>
    <property type="match status" value="1"/>
</dbReference>
<dbReference type="InterPro" id="IPR001547">
    <property type="entry name" value="Glyco_hydro_5"/>
</dbReference>
<feature type="domain" description="Glycoside hydrolase family 5" evidence="6">
    <location>
        <begin position="42"/>
        <end position="317"/>
    </location>
</feature>
<comment type="similarity">
    <text evidence="4">Belongs to the glycosyl hydrolase 5 (cellulase A) family.</text>
</comment>
<dbReference type="Gene3D" id="3.20.20.80">
    <property type="entry name" value="Glycosidases"/>
    <property type="match status" value="1"/>
</dbReference>
<evidence type="ECO:0000313" key="8">
    <source>
        <dbReference type="Proteomes" id="UP001499951"/>
    </source>
</evidence>
<dbReference type="Pfam" id="PF00150">
    <property type="entry name" value="Cellulase"/>
    <property type="match status" value="1"/>
</dbReference>
<evidence type="ECO:0000256" key="2">
    <source>
        <dbReference type="ARBA" id="ARBA00022801"/>
    </source>
</evidence>
<reference evidence="7 8" key="1">
    <citation type="journal article" date="2019" name="Int. J. Syst. Evol. Microbiol.">
        <title>The Global Catalogue of Microorganisms (GCM) 10K type strain sequencing project: providing services to taxonomists for standard genome sequencing and annotation.</title>
        <authorList>
            <consortium name="The Broad Institute Genomics Platform"/>
            <consortium name="The Broad Institute Genome Sequencing Center for Infectious Disease"/>
            <person name="Wu L."/>
            <person name="Ma J."/>
        </authorList>
    </citation>
    <scope>NUCLEOTIDE SEQUENCE [LARGE SCALE GENOMIC DNA]</scope>
    <source>
        <strain evidence="7 8">JCM 15089</strain>
    </source>
</reference>
<comment type="caution">
    <text evidence="7">The sequence shown here is derived from an EMBL/GenBank/DDBJ whole genome shotgun (WGS) entry which is preliminary data.</text>
</comment>
<protein>
    <submittedName>
        <fullName evidence="7">Cellulase family glycosylhydrolase</fullName>
    </submittedName>
</protein>
<evidence type="ECO:0000259" key="6">
    <source>
        <dbReference type="Pfam" id="PF00150"/>
    </source>
</evidence>
<dbReference type="RefSeq" id="WP_166936227.1">
    <property type="nucleotide sequence ID" value="NZ_BAAADD010000007.1"/>
</dbReference>
<sequence>MRKFLAAAVAVAGLAATALAAPPTFQEPFTPIDAAAQNAAMGGGVNVLGYDPGWGDPALFRFKPEYFKVIHDGGFKHVRIVLQAFQYQDADGNLPTRWLNQLDTFVKAALDAGLTVILDEHDFEFCAKDAVTCGTKLNKFWQQIAPRYKDAPNRVIFEVLNEPHGVLTPELWNKQLVETVAIIRATNPTRNLIIGPGNWNGLDSLPLLQLPENDRHIIATFHYYLPMEFTHQGAPWADPKITALSGITWGTPAEYKFLADKFDQAKAWSVAHDRPLYLGEFGPYDQAPAADRIKWTKAVRETAEARGFSWAWWQWDGNFILWDYAKPGFVEPIHNALIPPKN</sequence>
<proteinExistence type="inferred from homology"/>
<evidence type="ECO:0000256" key="3">
    <source>
        <dbReference type="ARBA" id="ARBA00023295"/>
    </source>
</evidence>
<dbReference type="InterPro" id="IPR017853">
    <property type="entry name" value="GH"/>
</dbReference>
<dbReference type="SUPFAM" id="SSF51445">
    <property type="entry name" value="(Trans)glycosidases"/>
    <property type="match status" value="1"/>
</dbReference>
<evidence type="ECO:0000313" key="7">
    <source>
        <dbReference type="EMBL" id="GAA0577381.1"/>
    </source>
</evidence>
<keyword evidence="3 4" id="KW-0326">Glycosidase</keyword>
<keyword evidence="1 5" id="KW-0732">Signal</keyword>
<gene>
    <name evidence="7" type="ORF">GCM10008942_27830</name>
</gene>
<organism evidence="7 8">
    <name type="scientific">Rhizomicrobium electricum</name>
    <dbReference type="NCBI Taxonomy" id="480070"/>
    <lineage>
        <taxon>Bacteria</taxon>
        <taxon>Pseudomonadati</taxon>
        <taxon>Pseudomonadota</taxon>
        <taxon>Alphaproteobacteria</taxon>
        <taxon>Micropepsales</taxon>
        <taxon>Micropepsaceae</taxon>
        <taxon>Rhizomicrobium</taxon>
    </lineage>
</organism>
<dbReference type="PANTHER" id="PTHR31297:SF17">
    <property type="entry name" value="ENDOGLUCANASE"/>
    <property type="match status" value="1"/>
</dbReference>
<accession>A0ABN1EY84</accession>
<dbReference type="InterPro" id="IPR018087">
    <property type="entry name" value="Glyco_hydro_5_CS"/>
</dbReference>
<name>A0ABN1EY84_9PROT</name>
<evidence type="ECO:0000256" key="1">
    <source>
        <dbReference type="ARBA" id="ARBA00022729"/>
    </source>
</evidence>
<dbReference type="InterPro" id="IPR050386">
    <property type="entry name" value="Glycosyl_hydrolase_5"/>
</dbReference>